<sequence>MLYYKDEFTDFCMNHKTGFLRYAGLARKAISHYLGNRYNPEEFDPAIEFLIRQCIAGWVELKVFDKEPYDWPSIDNFLRYVLNDDYPDITYDRIILDKGYNGVMRGELPKHHA</sequence>
<dbReference type="EMBL" id="LWBO01000028">
    <property type="protein sequence ID" value="OQP44274.1"/>
    <property type="molecule type" value="Genomic_DNA"/>
</dbReference>
<accession>A0ABX3NSG1</accession>
<reference evidence="1 2" key="1">
    <citation type="submission" date="2016-04" db="EMBL/GenBank/DDBJ databases">
        <authorList>
            <person name="Chen L."/>
            <person name="Zhuang W."/>
            <person name="Wang G."/>
        </authorList>
    </citation>
    <scope>NUCLEOTIDE SEQUENCE [LARGE SCALE GENOMIC DNA]</scope>
    <source>
        <strain evidence="2">GR20</strain>
    </source>
</reference>
<comment type="caution">
    <text evidence="1">The sequence shown here is derived from an EMBL/GenBank/DDBJ whole genome shotgun (WGS) entry which is preliminary data.</text>
</comment>
<evidence type="ECO:0000313" key="1">
    <source>
        <dbReference type="EMBL" id="OQP44274.1"/>
    </source>
</evidence>
<dbReference type="Proteomes" id="UP000192277">
    <property type="component" value="Unassembled WGS sequence"/>
</dbReference>
<protein>
    <submittedName>
        <fullName evidence="1">Uncharacterized protein</fullName>
    </submittedName>
</protein>
<evidence type="ECO:0000313" key="2">
    <source>
        <dbReference type="Proteomes" id="UP000192277"/>
    </source>
</evidence>
<gene>
    <name evidence="1" type="ORF">A4D02_35445</name>
</gene>
<organism evidence="1 2">
    <name type="scientific">Niastella koreensis</name>
    <dbReference type="NCBI Taxonomy" id="354356"/>
    <lineage>
        <taxon>Bacteria</taxon>
        <taxon>Pseudomonadati</taxon>
        <taxon>Bacteroidota</taxon>
        <taxon>Chitinophagia</taxon>
        <taxon>Chitinophagales</taxon>
        <taxon>Chitinophagaceae</taxon>
        <taxon>Niastella</taxon>
    </lineage>
</organism>
<keyword evidence="2" id="KW-1185">Reference proteome</keyword>
<name>A0ABX3NSG1_9BACT</name>
<proteinExistence type="predicted"/>
<dbReference type="RefSeq" id="WP_014219613.1">
    <property type="nucleotide sequence ID" value="NZ_LWBO01000028.1"/>
</dbReference>